<gene>
    <name evidence="4" type="ORF">SARC_11959</name>
</gene>
<dbReference type="OrthoDB" id="21530at2759"/>
<keyword evidence="1" id="KW-0479">Metal-binding</keyword>
<proteinExistence type="predicted"/>
<sequence length="556" mass="62700">MKSDRKIDILDDPTGSPDNGSDKPKATSTKRIRRSYQQLDRTFACEDCNRKYASEHSMNQHIRLKHVSPTPPLAMLGKNPFLLPKSGQSSVGVKENALGDDQKQSESIRDQMSPSSTSSARGLQPHHHTGGITKSEPCPRAFESRSRYENYHVDHVRRRAAASHYPHMREDFADHRNYMWNEAGHSRDAYSEPIDNPLWTRIIHSINRQQDLHRDGFLHEEEYHEREPHYHSDYNSRYYGPRWRPHERAYSYQYAHHEPYTRSSKPIRLTNNGGNRMATPESQYPGGSDLCRRTDVYPNGSQRRQTSAVGNIHFSQQTRPVGSYLYGDARPGGFHVGGSERYRHTGPSSQVITNRRTDNPTIPRPMKDASFNRCVRTKSIPTVVLQDRKPNARKISTRVSVGSDTDTAECAASCSNSSSPTSDCRSQVLANTLSTVNIRTPDIILTDQKSCELGVNRIEHASSSHICEDNAAGQNTIIRTYVKNMNLSRCLSANTEVFEDSSVEALMSEITQLSSDETKDWGVDQIDYTAFSIADLDLLEPFCTTSTDHAAGAIQV</sequence>
<feature type="domain" description="C2H2-type" evidence="3">
    <location>
        <begin position="43"/>
        <end position="71"/>
    </location>
</feature>
<keyword evidence="5" id="KW-1185">Reference proteome</keyword>
<feature type="region of interest" description="Disordered" evidence="2">
    <location>
        <begin position="1"/>
        <end position="40"/>
    </location>
</feature>
<feature type="region of interest" description="Disordered" evidence="2">
    <location>
        <begin position="86"/>
        <end position="139"/>
    </location>
</feature>
<feature type="compositionally biased region" description="Basic and acidic residues" evidence="2">
    <location>
        <begin position="100"/>
        <end position="109"/>
    </location>
</feature>
<dbReference type="PROSITE" id="PS00028">
    <property type="entry name" value="ZINC_FINGER_C2H2_1"/>
    <property type="match status" value="1"/>
</dbReference>
<dbReference type="Proteomes" id="UP000054560">
    <property type="component" value="Unassembled WGS sequence"/>
</dbReference>
<reference evidence="4 5" key="1">
    <citation type="submission" date="2011-02" db="EMBL/GenBank/DDBJ databases">
        <title>The Genome Sequence of Sphaeroforma arctica JP610.</title>
        <authorList>
            <consortium name="The Broad Institute Genome Sequencing Platform"/>
            <person name="Russ C."/>
            <person name="Cuomo C."/>
            <person name="Young S.K."/>
            <person name="Zeng Q."/>
            <person name="Gargeya S."/>
            <person name="Alvarado L."/>
            <person name="Berlin A."/>
            <person name="Chapman S.B."/>
            <person name="Chen Z."/>
            <person name="Freedman E."/>
            <person name="Gellesch M."/>
            <person name="Goldberg J."/>
            <person name="Griggs A."/>
            <person name="Gujja S."/>
            <person name="Heilman E."/>
            <person name="Heiman D."/>
            <person name="Howarth C."/>
            <person name="Mehta T."/>
            <person name="Neiman D."/>
            <person name="Pearson M."/>
            <person name="Roberts A."/>
            <person name="Saif S."/>
            <person name="Shea T."/>
            <person name="Shenoy N."/>
            <person name="Sisk P."/>
            <person name="Stolte C."/>
            <person name="Sykes S."/>
            <person name="White J."/>
            <person name="Yandava C."/>
            <person name="Burger G."/>
            <person name="Gray M.W."/>
            <person name="Holland P.W.H."/>
            <person name="King N."/>
            <person name="Lang F.B.F."/>
            <person name="Roger A.J."/>
            <person name="Ruiz-Trillo I."/>
            <person name="Haas B."/>
            <person name="Nusbaum C."/>
            <person name="Birren B."/>
        </authorList>
    </citation>
    <scope>NUCLEOTIDE SEQUENCE [LARGE SCALE GENOMIC DNA]</scope>
    <source>
        <strain evidence="4 5">JP610</strain>
    </source>
</reference>
<organism evidence="4 5">
    <name type="scientific">Sphaeroforma arctica JP610</name>
    <dbReference type="NCBI Taxonomy" id="667725"/>
    <lineage>
        <taxon>Eukaryota</taxon>
        <taxon>Ichthyosporea</taxon>
        <taxon>Ichthyophonida</taxon>
        <taxon>Sphaeroforma</taxon>
    </lineage>
</organism>
<dbReference type="SMART" id="SM00355">
    <property type="entry name" value="ZnF_C2H2"/>
    <property type="match status" value="1"/>
</dbReference>
<evidence type="ECO:0000256" key="2">
    <source>
        <dbReference type="SAM" id="MobiDB-lite"/>
    </source>
</evidence>
<keyword evidence="1" id="KW-0863">Zinc-finger</keyword>
<evidence type="ECO:0000256" key="1">
    <source>
        <dbReference type="PROSITE-ProRule" id="PRU00042"/>
    </source>
</evidence>
<dbReference type="EMBL" id="KQ243574">
    <property type="protein sequence ID" value="KNC75516.1"/>
    <property type="molecule type" value="Genomic_DNA"/>
</dbReference>
<feature type="compositionally biased region" description="Polar residues" evidence="2">
    <location>
        <begin position="110"/>
        <end position="121"/>
    </location>
</feature>
<dbReference type="GeneID" id="25912463"/>
<dbReference type="InterPro" id="IPR013087">
    <property type="entry name" value="Znf_C2H2_type"/>
</dbReference>
<name>A0A0L0FGD1_9EUKA</name>
<dbReference type="GO" id="GO:0008270">
    <property type="term" value="F:zinc ion binding"/>
    <property type="evidence" value="ECO:0007669"/>
    <property type="project" value="UniProtKB-KW"/>
</dbReference>
<evidence type="ECO:0000259" key="3">
    <source>
        <dbReference type="PROSITE" id="PS50157"/>
    </source>
</evidence>
<feature type="region of interest" description="Disordered" evidence="2">
    <location>
        <begin position="337"/>
        <end position="368"/>
    </location>
</feature>
<evidence type="ECO:0000313" key="4">
    <source>
        <dbReference type="EMBL" id="KNC75516.1"/>
    </source>
</evidence>
<evidence type="ECO:0000313" key="5">
    <source>
        <dbReference type="Proteomes" id="UP000054560"/>
    </source>
</evidence>
<accession>A0A0L0FGD1</accession>
<dbReference type="AlphaFoldDB" id="A0A0L0FGD1"/>
<protein>
    <recommendedName>
        <fullName evidence="3">C2H2-type domain-containing protein</fullName>
    </recommendedName>
</protein>
<dbReference type="RefSeq" id="XP_014149418.1">
    <property type="nucleotide sequence ID" value="XM_014293943.1"/>
</dbReference>
<keyword evidence="1" id="KW-0862">Zinc</keyword>
<dbReference type="PROSITE" id="PS50157">
    <property type="entry name" value="ZINC_FINGER_C2H2_2"/>
    <property type="match status" value="1"/>
</dbReference>